<dbReference type="GO" id="GO:0016853">
    <property type="term" value="F:isomerase activity"/>
    <property type="evidence" value="ECO:0007669"/>
    <property type="project" value="UniProtKB-KW"/>
</dbReference>
<dbReference type="AlphaFoldDB" id="A0A8T0F6A7"/>
<evidence type="ECO:0000259" key="17">
    <source>
        <dbReference type="PROSITE" id="PS50103"/>
    </source>
</evidence>
<dbReference type="Proteomes" id="UP000807504">
    <property type="component" value="Unassembled WGS sequence"/>
</dbReference>
<feature type="domain" description="C3H1-type" evidence="17">
    <location>
        <begin position="167"/>
        <end position="193"/>
    </location>
</feature>
<dbReference type="EC" id="2.3.2.27" evidence="4"/>
<dbReference type="GO" id="GO:0061630">
    <property type="term" value="F:ubiquitin protein ligase activity"/>
    <property type="evidence" value="ECO:0007669"/>
    <property type="project" value="UniProtKB-EC"/>
</dbReference>
<keyword evidence="5" id="KW-0808">Transferase</keyword>
<feature type="region of interest" description="Disordered" evidence="15">
    <location>
        <begin position="69"/>
        <end position="103"/>
    </location>
</feature>
<dbReference type="EMBL" id="JABXBU010000030">
    <property type="protein sequence ID" value="KAF8785838.1"/>
    <property type="molecule type" value="Genomic_DNA"/>
</dbReference>
<proteinExistence type="inferred from homology"/>
<evidence type="ECO:0000256" key="5">
    <source>
        <dbReference type="ARBA" id="ARBA00022679"/>
    </source>
</evidence>
<dbReference type="Pfam" id="PF00378">
    <property type="entry name" value="ECH_1"/>
    <property type="match status" value="1"/>
</dbReference>
<evidence type="ECO:0000256" key="11">
    <source>
        <dbReference type="ARBA" id="ARBA00022833"/>
    </source>
</evidence>
<comment type="catalytic activity">
    <reaction evidence="1">
        <text>S-ubiquitinyl-[E2 ubiquitin-conjugating enzyme]-L-cysteine + [acceptor protein]-L-lysine = [E2 ubiquitin-conjugating enzyme]-L-cysteine + N(6)-ubiquitinyl-[acceptor protein]-L-lysine.</text>
        <dbReference type="EC" id="2.3.2.27"/>
    </reaction>
</comment>
<accession>A0A8T0F6A7</accession>
<evidence type="ECO:0000256" key="13">
    <source>
        <dbReference type="ARBA" id="ARBA00023235"/>
    </source>
</evidence>
<keyword evidence="7" id="KW-0677">Repeat</keyword>
<dbReference type="CDD" id="cd06558">
    <property type="entry name" value="crotonase-like"/>
    <property type="match status" value="1"/>
</dbReference>
<dbReference type="InterPro" id="IPR045072">
    <property type="entry name" value="MKRN-like"/>
</dbReference>
<evidence type="ECO:0000256" key="3">
    <source>
        <dbReference type="ARBA" id="ARBA00005254"/>
    </source>
</evidence>
<feature type="compositionally biased region" description="Basic and acidic residues" evidence="15">
    <location>
        <begin position="88"/>
        <end position="103"/>
    </location>
</feature>
<feature type="domain" description="C3H1-type" evidence="17">
    <location>
        <begin position="332"/>
        <end position="361"/>
    </location>
</feature>
<keyword evidence="11 14" id="KW-0862">Zinc</keyword>
<keyword evidence="8 14" id="KW-0863">Zinc-finger</keyword>
<evidence type="ECO:0000256" key="1">
    <source>
        <dbReference type="ARBA" id="ARBA00000900"/>
    </source>
</evidence>
<dbReference type="Gene3D" id="3.30.40.10">
    <property type="entry name" value="Zinc/RING finger domain, C3HC4 (zinc finger)"/>
    <property type="match status" value="1"/>
</dbReference>
<evidence type="ECO:0000259" key="16">
    <source>
        <dbReference type="PROSITE" id="PS50089"/>
    </source>
</evidence>
<evidence type="ECO:0000256" key="10">
    <source>
        <dbReference type="ARBA" id="ARBA00022832"/>
    </source>
</evidence>
<dbReference type="SMART" id="SM00356">
    <property type="entry name" value="ZnF_C3H1"/>
    <property type="match status" value="3"/>
</dbReference>
<dbReference type="InterPro" id="IPR018957">
    <property type="entry name" value="Znf_C3HC4_RING-type"/>
</dbReference>
<comment type="caution">
    <text evidence="18">The sequence shown here is derived from an EMBL/GenBank/DDBJ whole genome shotgun (WGS) entry which is preliminary data.</text>
</comment>
<evidence type="ECO:0000256" key="14">
    <source>
        <dbReference type="PROSITE-ProRule" id="PRU00723"/>
    </source>
</evidence>
<dbReference type="InterPro" id="IPR001841">
    <property type="entry name" value="Znf_RING"/>
</dbReference>
<feature type="domain" description="C3H1-type" evidence="17">
    <location>
        <begin position="37"/>
        <end position="64"/>
    </location>
</feature>
<dbReference type="PROSITE" id="PS50103">
    <property type="entry name" value="ZF_C3H1"/>
    <property type="match status" value="3"/>
</dbReference>
<dbReference type="FunFam" id="3.30.40.10:FF:000117">
    <property type="entry name" value="Probable E3 ubiquitin-protein ligase makorin-1"/>
    <property type="match status" value="1"/>
</dbReference>
<dbReference type="GO" id="GO:0006631">
    <property type="term" value="P:fatty acid metabolic process"/>
    <property type="evidence" value="ECO:0007669"/>
    <property type="project" value="UniProtKB-KW"/>
</dbReference>
<evidence type="ECO:0000256" key="4">
    <source>
        <dbReference type="ARBA" id="ARBA00012483"/>
    </source>
</evidence>
<dbReference type="FunFam" id="1.10.12.10:FF:000004">
    <property type="entry name" value="Delta3,5-delta2,4-dienoyl-CoA isomerase"/>
    <property type="match status" value="1"/>
</dbReference>
<dbReference type="PROSITE" id="PS50089">
    <property type="entry name" value="ZF_RING_2"/>
    <property type="match status" value="1"/>
</dbReference>
<sequence>MAEGTSANVDDDDLFDFSASVFAGGLSQFPRDSTRRIPESNVCRFFIRGRCKFGDSCWNSHTLVKHDASSKFNQRCDRSSAGPSRQSSENREINPPKLDMHKNHSHETKHGFLVNTTAQNEESKTNQSGQHPPDWVNAPEFVPKTVRSYADTLKCNINYMNEPQKVPSMELCSYFVDGDCPFEEQCPYVHGDICELCGKACLNPYDDKQRQMHTEFCEKELEQDMELSFAIQRSLDKSCGICMDVIMEKEPISERRFGILEKCNHVFCLTCIRKWRKVKTFENSNHIDNALDPVVTRACPECRVSSDFITPSQYWVDTEDEKQKLISDYKIALSKKPCKYFKQGKGTCPFGGACFYLHAKPDGTKVELPPPVRRRRQNQDGELDFMGRIFLWDYLELRDNDILMQLDLDDFMFSISDSDDDTSEASDNFFLSRSLSAPRQCVPKPNFPSLIRFSSSDSAAYTATYDFETLTVTAPDDHILHVELNRPECYNAMNKMFWREMLDCFRKIQIKTCQKPVIAAIHGKCSGGGVDLVCACDIRYASEDAFFEIEQVDVGMAADLGTLQRLPKIVGNDSLIREYAYSCAKIDPEEAKHIGLVGRVFPTKEAMMTAALGLAKVIASKSPVAIQGTKVALNFSRDHSVQDGLQFMTYWNMTMLQSEDVLKAAEATINKSDKPPRYSKL</sequence>
<comment type="pathway">
    <text evidence="2">Lipid metabolism; fatty acid beta-oxidation.</text>
</comment>
<dbReference type="Pfam" id="PF00097">
    <property type="entry name" value="zf-C3HC4"/>
    <property type="match status" value="1"/>
</dbReference>
<dbReference type="InterPro" id="IPR017907">
    <property type="entry name" value="Znf_RING_CS"/>
</dbReference>
<evidence type="ECO:0000256" key="8">
    <source>
        <dbReference type="ARBA" id="ARBA00022771"/>
    </source>
</evidence>
<organism evidence="18 19">
    <name type="scientific">Argiope bruennichi</name>
    <name type="common">Wasp spider</name>
    <name type="synonym">Aranea bruennichi</name>
    <dbReference type="NCBI Taxonomy" id="94029"/>
    <lineage>
        <taxon>Eukaryota</taxon>
        <taxon>Metazoa</taxon>
        <taxon>Ecdysozoa</taxon>
        <taxon>Arthropoda</taxon>
        <taxon>Chelicerata</taxon>
        <taxon>Arachnida</taxon>
        <taxon>Araneae</taxon>
        <taxon>Araneomorphae</taxon>
        <taxon>Entelegynae</taxon>
        <taxon>Araneoidea</taxon>
        <taxon>Araneidae</taxon>
        <taxon>Argiope</taxon>
    </lineage>
</organism>
<protein>
    <recommendedName>
        <fullName evidence="4">RING-type E3 ubiquitin transferase</fullName>
        <ecNumber evidence="4">2.3.2.27</ecNumber>
    </recommendedName>
</protein>
<comment type="similarity">
    <text evidence="3">Belongs to the enoyl-CoA hydratase/isomerase family.</text>
</comment>
<evidence type="ECO:0000313" key="19">
    <source>
        <dbReference type="Proteomes" id="UP000807504"/>
    </source>
</evidence>
<keyword evidence="13" id="KW-0413">Isomerase</keyword>
<dbReference type="Gene3D" id="2.30.30.1190">
    <property type="match status" value="1"/>
</dbReference>
<dbReference type="Gene3D" id="3.90.226.10">
    <property type="entry name" value="2-enoyl-CoA Hydratase, Chain A, domain 1"/>
    <property type="match status" value="2"/>
</dbReference>
<dbReference type="SUPFAM" id="SSF57850">
    <property type="entry name" value="RING/U-box"/>
    <property type="match status" value="1"/>
</dbReference>
<dbReference type="InterPro" id="IPR001753">
    <property type="entry name" value="Enoyl-CoA_hydra/iso"/>
</dbReference>
<name>A0A8T0F6A7_ARGBR</name>
<evidence type="ECO:0000256" key="6">
    <source>
        <dbReference type="ARBA" id="ARBA00022723"/>
    </source>
</evidence>
<reference evidence="18" key="1">
    <citation type="journal article" date="2020" name="bioRxiv">
        <title>Chromosome-level reference genome of the European wasp spider Argiope bruennichi: a resource for studies on range expansion and evolutionary adaptation.</title>
        <authorList>
            <person name="Sheffer M.M."/>
            <person name="Hoppe A."/>
            <person name="Krehenwinkel H."/>
            <person name="Uhl G."/>
            <person name="Kuss A.W."/>
            <person name="Jensen L."/>
            <person name="Jensen C."/>
            <person name="Gillespie R.G."/>
            <person name="Hoff K.J."/>
            <person name="Prost S."/>
        </authorList>
    </citation>
    <scope>NUCLEOTIDE SEQUENCE</scope>
</reference>
<dbReference type="Pfam" id="PF14608">
    <property type="entry name" value="zf-CCCH_2"/>
    <property type="match status" value="2"/>
</dbReference>
<evidence type="ECO:0000256" key="7">
    <source>
        <dbReference type="ARBA" id="ARBA00022737"/>
    </source>
</evidence>
<dbReference type="Pfam" id="PF00642">
    <property type="entry name" value="zf-CCCH"/>
    <property type="match status" value="1"/>
</dbReference>
<keyword evidence="6 14" id="KW-0479">Metal-binding</keyword>
<keyword evidence="10" id="KW-0276">Fatty acid metabolism</keyword>
<evidence type="ECO:0000256" key="12">
    <source>
        <dbReference type="ARBA" id="ARBA00023098"/>
    </source>
</evidence>
<dbReference type="InterPro" id="IPR029045">
    <property type="entry name" value="ClpP/crotonase-like_dom_sf"/>
</dbReference>
<dbReference type="Gene3D" id="1.10.12.10">
    <property type="entry name" value="Lyase 2-enoyl-coa Hydratase, Chain A, domain 2"/>
    <property type="match status" value="1"/>
</dbReference>
<evidence type="ECO:0000256" key="15">
    <source>
        <dbReference type="SAM" id="MobiDB-lite"/>
    </source>
</evidence>
<dbReference type="InterPro" id="IPR000571">
    <property type="entry name" value="Znf_CCCH"/>
</dbReference>
<feature type="zinc finger region" description="C3H1-type" evidence="14">
    <location>
        <begin position="167"/>
        <end position="193"/>
    </location>
</feature>
<dbReference type="GO" id="GO:0008270">
    <property type="term" value="F:zinc ion binding"/>
    <property type="evidence" value="ECO:0007669"/>
    <property type="project" value="UniProtKB-KW"/>
</dbReference>
<evidence type="ECO:0000256" key="2">
    <source>
        <dbReference type="ARBA" id="ARBA00005005"/>
    </source>
</evidence>
<feature type="domain" description="RING-type" evidence="16">
    <location>
        <begin position="239"/>
        <end position="303"/>
    </location>
</feature>
<evidence type="ECO:0000256" key="9">
    <source>
        <dbReference type="ARBA" id="ARBA00022786"/>
    </source>
</evidence>
<keyword evidence="19" id="KW-1185">Reference proteome</keyword>
<dbReference type="PANTHER" id="PTHR11224:SF10">
    <property type="entry name" value="IP09428P-RELATED"/>
    <property type="match status" value="1"/>
</dbReference>
<reference evidence="18" key="2">
    <citation type="submission" date="2020-06" db="EMBL/GenBank/DDBJ databases">
        <authorList>
            <person name="Sheffer M."/>
        </authorList>
    </citation>
    <scope>NUCLEOTIDE SEQUENCE</scope>
</reference>
<dbReference type="PANTHER" id="PTHR11224">
    <property type="entry name" value="MAKORIN-RELATED"/>
    <property type="match status" value="1"/>
</dbReference>
<gene>
    <name evidence="18" type="ORF">HNY73_011340</name>
</gene>
<keyword evidence="12" id="KW-0443">Lipid metabolism</keyword>
<dbReference type="SMART" id="SM00184">
    <property type="entry name" value="RING"/>
    <property type="match status" value="1"/>
</dbReference>
<dbReference type="GO" id="GO:0000209">
    <property type="term" value="P:protein polyubiquitination"/>
    <property type="evidence" value="ECO:0007669"/>
    <property type="project" value="InterPro"/>
</dbReference>
<feature type="compositionally biased region" description="Basic and acidic residues" evidence="15">
    <location>
        <begin position="69"/>
        <end position="78"/>
    </location>
</feature>
<keyword evidence="9" id="KW-0833">Ubl conjugation pathway</keyword>
<evidence type="ECO:0000313" key="18">
    <source>
        <dbReference type="EMBL" id="KAF8785838.1"/>
    </source>
</evidence>
<feature type="zinc finger region" description="C3H1-type" evidence="14">
    <location>
        <begin position="37"/>
        <end position="64"/>
    </location>
</feature>
<dbReference type="PROSITE" id="PS00518">
    <property type="entry name" value="ZF_RING_1"/>
    <property type="match status" value="1"/>
</dbReference>
<dbReference type="InterPro" id="IPR013083">
    <property type="entry name" value="Znf_RING/FYVE/PHD"/>
</dbReference>
<dbReference type="InterPro" id="IPR014748">
    <property type="entry name" value="Enoyl-CoA_hydra_C"/>
</dbReference>
<feature type="zinc finger region" description="C3H1-type" evidence="14">
    <location>
        <begin position="332"/>
        <end position="361"/>
    </location>
</feature>
<dbReference type="Gene3D" id="4.10.1000.10">
    <property type="entry name" value="Zinc finger, CCCH-type"/>
    <property type="match status" value="1"/>
</dbReference>
<dbReference type="SUPFAM" id="SSF52096">
    <property type="entry name" value="ClpP/crotonase"/>
    <property type="match status" value="1"/>
</dbReference>